<proteinExistence type="predicted"/>
<dbReference type="Gene3D" id="3.30.70.1290">
    <property type="entry name" value="Transposase IS200-like"/>
    <property type="match status" value="1"/>
</dbReference>
<evidence type="ECO:0000313" key="3">
    <source>
        <dbReference type="Proteomes" id="UP001159370"/>
    </source>
</evidence>
<name>A0AA43GZE9_9CYAN</name>
<dbReference type="NCBIfam" id="NF033573">
    <property type="entry name" value="transpos_IS200"/>
    <property type="match status" value="1"/>
</dbReference>
<dbReference type="EMBL" id="JANQDL010000074">
    <property type="protein sequence ID" value="MDH6064238.1"/>
    <property type="molecule type" value="Genomic_DNA"/>
</dbReference>
<comment type="caution">
    <text evidence="2">The sequence shown here is derived from an EMBL/GenBank/DDBJ whole genome shotgun (WGS) entry which is preliminary data.</text>
</comment>
<protein>
    <submittedName>
        <fullName evidence="2">IS200/IS605 family transposase</fullName>
    </submittedName>
</protein>
<dbReference type="GO" id="GO:0004803">
    <property type="term" value="F:transposase activity"/>
    <property type="evidence" value="ECO:0007669"/>
    <property type="project" value="InterPro"/>
</dbReference>
<dbReference type="Pfam" id="PF01797">
    <property type="entry name" value="Y1_Tnp"/>
    <property type="match status" value="1"/>
</dbReference>
<dbReference type="GO" id="GO:0003677">
    <property type="term" value="F:DNA binding"/>
    <property type="evidence" value="ECO:0007669"/>
    <property type="project" value="InterPro"/>
</dbReference>
<dbReference type="PANTHER" id="PTHR33360">
    <property type="entry name" value="TRANSPOSASE FOR INSERTION SEQUENCE ELEMENT IS200"/>
    <property type="match status" value="1"/>
</dbReference>
<dbReference type="AlphaFoldDB" id="A0AA43GZE9"/>
<dbReference type="Proteomes" id="UP001159370">
    <property type="component" value="Unassembled WGS sequence"/>
</dbReference>
<evidence type="ECO:0000259" key="1">
    <source>
        <dbReference type="Pfam" id="PF01797"/>
    </source>
</evidence>
<dbReference type="SUPFAM" id="SSF143422">
    <property type="entry name" value="Transposase IS200-like"/>
    <property type="match status" value="1"/>
</dbReference>
<dbReference type="InterPro" id="IPR036515">
    <property type="entry name" value="Transposase_17_sf"/>
</dbReference>
<sequence length="93" mass="11087">MINYHLVWIPKRRKKILVVDVEKRLRTIIGEVWEEKEWKIIEIEIMPDHVHLPLPMLGLRLLKNILKTKNIMTMPDGLPLKKICPRLHPPTKV</sequence>
<feature type="domain" description="Transposase IS200-like" evidence="1">
    <location>
        <begin position="2"/>
        <end position="53"/>
    </location>
</feature>
<dbReference type="PANTHER" id="PTHR33360:SF2">
    <property type="entry name" value="TRANSPOSASE FOR INSERTION SEQUENCE ELEMENT IS200"/>
    <property type="match status" value="1"/>
</dbReference>
<organism evidence="2 3">
    <name type="scientific">Umezakia ovalisporum FSS-62</name>
    <dbReference type="NCBI Taxonomy" id="2971776"/>
    <lineage>
        <taxon>Bacteria</taxon>
        <taxon>Bacillati</taxon>
        <taxon>Cyanobacteriota</taxon>
        <taxon>Cyanophyceae</taxon>
        <taxon>Nostocales</taxon>
        <taxon>Nodulariaceae</taxon>
        <taxon>Umezakia</taxon>
    </lineage>
</organism>
<reference evidence="2 3" key="1">
    <citation type="journal article" date="2023" name="J. Phycol.">
        <title>Chrysosporum ovalisporum is synonymous with the true-branching cyanobacterium Umezakia natans (Nostocales/Aphanizomenonaceae).</title>
        <authorList>
            <person name="McGregor G.B."/>
            <person name="Sendall B.C."/>
            <person name="Niiyama Y."/>
            <person name="Tuji A."/>
            <person name="Willis A."/>
        </authorList>
    </citation>
    <scope>NUCLEOTIDE SEQUENCE [LARGE SCALE GENOMIC DNA]</scope>
    <source>
        <strain evidence="2 3">FSS-62</strain>
    </source>
</reference>
<evidence type="ECO:0000313" key="2">
    <source>
        <dbReference type="EMBL" id="MDH6064238.1"/>
    </source>
</evidence>
<dbReference type="GO" id="GO:0006313">
    <property type="term" value="P:DNA transposition"/>
    <property type="evidence" value="ECO:0007669"/>
    <property type="project" value="InterPro"/>
</dbReference>
<accession>A0AA43GZE9</accession>
<gene>
    <name evidence="2" type="primary">tnpA</name>
    <name evidence="2" type="ORF">NWP23_10760</name>
</gene>
<dbReference type="InterPro" id="IPR002686">
    <property type="entry name" value="Transposase_17"/>
</dbReference>